<gene>
    <name evidence="1" type="ORF">SAMN02745134_03808</name>
</gene>
<dbReference type="RefSeq" id="WP_084117782.1">
    <property type="nucleotide sequence ID" value="NZ_FWXH01000038.1"/>
</dbReference>
<protein>
    <submittedName>
        <fullName evidence="1">Uncharacterized protein</fullName>
    </submittedName>
</protein>
<dbReference type="EMBL" id="FWXH01000038">
    <property type="protein sequence ID" value="SMC29198.1"/>
    <property type="molecule type" value="Genomic_DNA"/>
</dbReference>
<dbReference type="Proteomes" id="UP000192468">
    <property type="component" value="Unassembled WGS sequence"/>
</dbReference>
<sequence length="73" mass="8664">MSKKIPYLPKERGYMDQKQKKIKAYSKSDYTELPDPVRDPIVCNNIAWQEFDYTHDDLNDDLNDDPDDKTPKK</sequence>
<dbReference type="OrthoDB" id="1911092at2"/>
<reference evidence="1 2" key="1">
    <citation type="submission" date="2017-04" db="EMBL/GenBank/DDBJ databases">
        <authorList>
            <person name="Afonso C.L."/>
            <person name="Miller P.J."/>
            <person name="Scott M.A."/>
            <person name="Spackman E."/>
            <person name="Goraichik I."/>
            <person name="Dimitrov K.M."/>
            <person name="Suarez D.L."/>
            <person name="Swayne D.E."/>
        </authorList>
    </citation>
    <scope>NUCLEOTIDE SEQUENCE [LARGE SCALE GENOMIC DNA]</scope>
    <source>
        <strain evidence="1 2">DSM 12555</strain>
    </source>
</reference>
<evidence type="ECO:0000313" key="2">
    <source>
        <dbReference type="Proteomes" id="UP000192468"/>
    </source>
</evidence>
<evidence type="ECO:0000313" key="1">
    <source>
        <dbReference type="EMBL" id="SMC29198.1"/>
    </source>
</evidence>
<keyword evidence="2" id="KW-1185">Reference proteome</keyword>
<organism evidence="1 2">
    <name type="scientific">Clostridium acidisoli DSM 12555</name>
    <dbReference type="NCBI Taxonomy" id="1121291"/>
    <lineage>
        <taxon>Bacteria</taxon>
        <taxon>Bacillati</taxon>
        <taxon>Bacillota</taxon>
        <taxon>Clostridia</taxon>
        <taxon>Eubacteriales</taxon>
        <taxon>Clostridiaceae</taxon>
        <taxon>Clostridium</taxon>
    </lineage>
</organism>
<dbReference type="AlphaFoldDB" id="A0A1W1Y0C8"/>
<proteinExistence type="predicted"/>
<accession>A0A1W1Y0C8</accession>
<name>A0A1W1Y0C8_9CLOT</name>